<evidence type="ECO:0000313" key="3">
    <source>
        <dbReference type="EMBL" id="HAC27115.1"/>
    </source>
</evidence>
<dbReference type="Proteomes" id="UP000261325">
    <property type="component" value="Unassembled WGS sequence"/>
</dbReference>
<dbReference type="Gene3D" id="2.60.40.1220">
    <property type="match status" value="1"/>
</dbReference>
<proteinExistence type="predicted"/>
<evidence type="ECO:0000259" key="2">
    <source>
        <dbReference type="Pfam" id="PF13205"/>
    </source>
</evidence>
<feature type="domain" description="SbsA Ig-like" evidence="2">
    <location>
        <begin position="34"/>
        <end position="139"/>
    </location>
</feature>
<feature type="non-terminal residue" evidence="3">
    <location>
        <position position="1"/>
    </location>
</feature>
<evidence type="ECO:0000256" key="1">
    <source>
        <dbReference type="ARBA" id="ARBA00022729"/>
    </source>
</evidence>
<dbReference type="InterPro" id="IPR032812">
    <property type="entry name" value="SbsA_Ig"/>
</dbReference>
<name>A0A3B8WKC4_MARNT</name>
<reference evidence="3 4" key="1">
    <citation type="journal article" date="2018" name="Nat. Biotechnol.">
        <title>A standardized bacterial taxonomy based on genome phylogeny substantially revises the tree of life.</title>
        <authorList>
            <person name="Parks D.H."/>
            <person name="Chuvochina M."/>
            <person name="Waite D.W."/>
            <person name="Rinke C."/>
            <person name="Skarshewski A."/>
            <person name="Chaumeil P.A."/>
            <person name="Hugenholtz P."/>
        </authorList>
    </citation>
    <scope>NUCLEOTIDE SEQUENCE [LARGE SCALE GENOMIC DNA]</scope>
    <source>
        <strain evidence="3">UBA9049</strain>
    </source>
</reference>
<accession>A0A3B8WKC4</accession>
<gene>
    <name evidence="3" type="ORF">DCF82_04785</name>
</gene>
<dbReference type="EMBL" id="DLYI01000056">
    <property type="protein sequence ID" value="HAC27115.1"/>
    <property type="molecule type" value="Genomic_DNA"/>
</dbReference>
<organism evidence="3 4">
    <name type="scientific">Marinobacter nauticus</name>
    <name type="common">Marinobacter hydrocarbonoclasticus</name>
    <name type="synonym">Marinobacter aquaeolei</name>
    <dbReference type="NCBI Taxonomy" id="2743"/>
    <lineage>
        <taxon>Bacteria</taxon>
        <taxon>Pseudomonadati</taxon>
        <taxon>Pseudomonadota</taxon>
        <taxon>Gammaproteobacteria</taxon>
        <taxon>Pseudomonadales</taxon>
        <taxon>Marinobacteraceae</taxon>
        <taxon>Marinobacter</taxon>
    </lineage>
</organism>
<keyword evidence="1" id="KW-0732">Signal</keyword>
<dbReference type="InterPro" id="IPR014755">
    <property type="entry name" value="Cu-Rt/internalin_Ig-like"/>
</dbReference>
<protein>
    <recommendedName>
        <fullName evidence="2">SbsA Ig-like domain-containing protein</fullName>
    </recommendedName>
</protein>
<dbReference type="Pfam" id="PF13205">
    <property type="entry name" value="Big_5"/>
    <property type="match status" value="1"/>
</dbReference>
<evidence type="ECO:0000313" key="4">
    <source>
        <dbReference type="Proteomes" id="UP000261325"/>
    </source>
</evidence>
<feature type="non-terminal residue" evidence="3">
    <location>
        <position position="147"/>
    </location>
</feature>
<sequence>LLGQEFTDSTIAFHLQAATDADSVLDAENLRELDATPPSLVSWMPGPANAVPATRQSMQRPGDPIILFFDEPLDPKSIETGITVSENGTAIDVQHAIDGTTVTLNKAGGLEHGKTYDVSVNGVSDLAGNVVALDTLTFSLDPIEGNN</sequence>
<comment type="caution">
    <text evidence="3">The sequence shown here is derived from an EMBL/GenBank/DDBJ whole genome shotgun (WGS) entry which is preliminary data.</text>
</comment>
<dbReference type="AlphaFoldDB" id="A0A3B8WKC4"/>